<feature type="compositionally biased region" description="Basic and acidic residues" evidence="1">
    <location>
        <begin position="124"/>
        <end position="146"/>
    </location>
</feature>
<reference evidence="3" key="1">
    <citation type="journal article" date="2010" name="Mol. Biosyst.">
        <title>Complete genome sequence and comparative analysis of Shewanella violacea, a psychrophilic and piezophilic bacterium from deep sea floor sediments.</title>
        <authorList>
            <person name="Aono E."/>
            <person name="Baba T."/>
            <person name="Ara T."/>
            <person name="Nishi T."/>
            <person name="Nakamichi T."/>
            <person name="Inamoto E."/>
            <person name="Toyonaga H."/>
            <person name="Hasegawa M."/>
            <person name="Takai Y."/>
            <person name="Okumura Y."/>
            <person name="Baba M."/>
            <person name="Tomita M."/>
            <person name="Kato C."/>
            <person name="Oshima T."/>
            <person name="Nakasone K."/>
            <person name="Mori H."/>
        </authorList>
    </citation>
    <scope>NUCLEOTIDE SEQUENCE [LARGE SCALE GENOMIC DNA]</scope>
    <source>
        <strain evidence="3">JCM 10179 / CIP 106290 / LMG 19151 / DSS12</strain>
    </source>
</reference>
<dbReference type="InterPro" id="IPR018668">
    <property type="entry name" value="DNA-binding_VF530-like"/>
</dbReference>
<dbReference type="GO" id="GO:0003677">
    <property type="term" value="F:DNA binding"/>
    <property type="evidence" value="ECO:0007669"/>
    <property type="project" value="InterPro"/>
</dbReference>
<keyword evidence="3" id="KW-1185">Reference proteome</keyword>
<evidence type="ECO:0000313" key="2">
    <source>
        <dbReference type="EMBL" id="BAJ03480.1"/>
    </source>
</evidence>
<proteinExistence type="predicted"/>
<accession>D4ZBT5</accession>
<dbReference type="InterPro" id="IPR036361">
    <property type="entry name" value="SAP_dom_sf"/>
</dbReference>
<dbReference type="KEGG" id="svo:SVI_3509"/>
<feature type="region of interest" description="Disordered" evidence="1">
    <location>
        <begin position="124"/>
        <end position="173"/>
    </location>
</feature>
<dbReference type="eggNOG" id="COG4628">
    <property type="taxonomic scope" value="Bacteria"/>
</dbReference>
<dbReference type="Proteomes" id="UP000002350">
    <property type="component" value="Chromosome"/>
</dbReference>
<dbReference type="EMBL" id="AP011177">
    <property type="protein sequence ID" value="BAJ03480.1"/>
    <property type="molecule type" value="Genomic_DNA"/>
</dbReference>
<protein>
    <recommendedName>
        <fullName evidence="4">DNA-binding protein VF530</fullName>
    </recommendedName>
</protein>
<dbReference type="AlphaFoldDB" id="D4ZBT5"/>
<sequence>MQVGYPMIEQQQNNPLHGLSLDTMLTELVAFYDWKILYAALRLECFNINPTMASCLKFFKKTEWARERVEGFYLYRFKRMPKGSSAQFELKPRERGFGDGIVPRKPEELTLELVAEMRAKATADYEAMKRNEGQGRPRYGKDKPRAQDGYAQNKRTNTNKPAPSQDPTNPWGK</sequence>
<evidence type="ECO:0000256" key="1">
    <source>
        <dbReference type="SAM" id="MobiDB-lite"/>
    </source>
</evidence>
<dbReference type="HOGENOM" id="CLU_111109_0_0_6"/>
<feature type="compositionally biased region" description="Polar residues" evidence="1">
    <location>
        <begin position="153"/>
        <end position="173"/>
    </location>
</feature>
<organism evidence="2 3">
    <name type="scientific">Shewanella violacea (strain JCM 10179 / CIP 106290 / LMG 19151 / DSS12)</name>
    <dbReference type="NCBI Taxonomy" id="637905"/>
    <lineage>
        <taxon>Bacteria</taxon>
        <taxon>Pseudomonadati</taxon>
        <taxon>Pseudomonadota</taxon>
        <taxon>Gammaproteobacteria</taxon>
        <taxon>Alteromonadales</taxon>
        <taxon>Shewanellaceae</taxon>
        <taxon>Shewanella</taxon>
    </lineage>
</organism>
<dbReference type="STRING" id="637905.SVI_3509"/>
<name>D4ZBT5_SHEVD</name>
<dbReference type="Pfam" id="PF09905">
    <property type="entry name" value="VF530"/>
    <property type="match status" value="1"/>
</dbReference>
<gene>
    <name evidence="2" type="ordered locus">SVI_3509</name>
</gene>
<evidence type="ECO:0008006" key="4">
    <source>
        <dbReference type="Google" id="ProtNLM"/>
    </source>
</evidence>
<evidence type="ECO:0000313" key="3">
    <source>
        <dbReference type="Proteomes" id="UP000002350"/>
    </source>
</evidence>
<dbReference type="Gene3D" id="1.10.720.30">
    <property type="entry name" value="SAP domain"/>
    <property type="match status" value="1"/>
</dbReference>